<proteinExistence type="predicted"/>
<comment type="caution">
    <text evidence="1">The sequence shown here is derived from an EMBL/GenBank/DDBJ whole genome shotgun (WGS) entry which is preliminary data.</text>
</comment>
<dbReference type="AlphaFoldDB" id="A0A540N356"/>
<reference evidence="1 2" key="1">
    <citation type="journal article" date="2019" name="G3 (Bethesda)">
        <title>Sequencing of a Wild Apple (Malus baccata) Genome Unravels the Differences Between Cultivated and Wild Apple Species Regarding Disease Resistance and Cold Tolerance.</title>
        <authorList>
            <person name="Chen X."/>
        </authorList>
    </citation>
    <scope>NUCLEOTIDE SEQUENCE [LARGE SCALE GENOMIC DNA]</scope>
    <source>
        <strain evidence="2">cv. Shandingzi</strain>
        <tissue evidence="1">Leaves</tissue>
    </source>
</reference>
<protein>
    <submittedName>
        <fullName evidence="1">Uncharacterized protein</fullName>
    </submittedName>
</protein>
<dbReference type="EMBL" id="VIEB01000121">
    <property type="protein sequence ID" value="TQE05472.1"/>
    <property type="molecule type" value="Genomic_DNA"/>
</dbReference>
<organism evidence="1 2">
    <name type="scientific">Malus baccata</name>
    <name type="common">Siberian crab apple</name>
    <name type="synonym">Pyrus baccata</name>
    <dbReference type="NCBI Taxonomy" id="106549"/>
    <lineage>
        <taxon>Eukaryota</taxon>
        <taxon>Viridiplantae</taxon>
        <taxon>Streptophyta</taxon>
        <taxon>Embryophyta</taxon>
        <taxon>Tracheophyta</taxon>
        <taxon>Spermatophyta</taxon>
        <taxon>Magnoliopsida</taxon>
        <taxon>eudicotyledons</taxon>
        <taxon>Gunneridae</taxon>
        <taxon>Pentapetalae</taxon>
        <taxon>rosids</taxon>
        <taxon>fabids</taxon>
        <taxon>Rosales</taxon>
        <taxon>Rosaceae</taxon>
        <taxon>Amygdaloideae</taxon>
        <taxon>Maleae</taxon>
        <taxon>Malus</taxon>
    </lineage>
</organism>
<keyword evidence="2" id="KW-1185">Reference proteome</keyword>
<name>A0A540N356_MALBA</name>
<accession>A0A540N356</accession>
<gene>
    <name evidence="1" type="ORF">C1H46_008897</name>
</gene>
<sequence>MSQKMQITWALRRLINNLIILPNAASGYLGNARRHGGCSVSPDLKVHFLMKPLALTCTPRVEFKFLYSARN</sequence>
<evidence type="ECO:0000313" key="2">
    <source>
        <dbReference type="Proteomes" id="UP000315295"/>
    </source>
</evidence>
<evidence type="ECO:0000313" key="1">
    <source>
        <dbReference type="EMBL" id="TQE05472.1"/>
    </source>
</evidence>
<dbReference type="Proteomes" id="UP000315295">
    <property type="component" value="Unassembled WGS sequence"/>
</dbReference>